<organism evidence="3 4">
    <name type="scientific">Modicella reniformis</name>
    <dbReference type="NCBI Taxonomy" id="1440133"/>
    <lineage>
        <taxon>Eukaryota</taxon>
        <taxon>Fungi</taxon>
        <taxon>Fungi incertae sedis</taxon>
        <taxon>Mucoromycota</taxon>
        <taxon>Mortierellomycotina</taxon>
        <taxon>Mortierellomycetes</taxon>
        <taxon>Mortierellales</taxon>
        <taxon>Mortierellaceae</taxon>
        <taxon>Modicella</taxon>
    </lineage>
</organism>
<comment type="similarity">
    <text evidence="1">Belongs to the arylamine N-acetyltransferase family.</text>
</comment>
<keyword evidence="4" id="KW-1185">Reference proteome</keyword>
<name>A0A9P6MJE3_9FUNG</name>
<dbReference type="Proteomes" id="UP000749646">
    <property type="component" value="Unassembled WGS sequence"/>
</dbReference>
<dbReference type="Gene3D" id="3.30.2140.20">
    <property type="match status" value="1"/>
</dbReference>
<dbReference type="EMBL" id="JAAAHW010000313">
    <property type="protein sequence ID" value="KAG0003872.1"/>
    <property type="molecule type" value="Genomic_DNA"/>
</dbReference>
<dbReference type="InterPro" id="IPR053710">
    <property type="entry name" value="Arylamine_NAT_domain_sf"/>
</dbReference>
<feature type="region of interest" description="Disordered" evidence="2">
    <location>
        <begin position="1"/>
        <end position="23"/>
    </location>
</feature>
<dbReference type="AlphaFoldDB" id="A0A9P6MJE3"/>
<evidence type="ECO:0000256" key="1">
    <source>
        <dbReference type="ARBA" id="ARBA00006547"/>
    </source>
</evidence>
<dbReference type="GO" id="GO:0016407">
    <property type="term" value="F:acetyltransferase activity"/>
    <property type="evidence" value="ECO:0007669"/>
    <property type="project" value="InterPro"/>
</dbReference>
<gene>
    <name evidence="3" type="primary">NAT1</name>
    <name evidence="3" type="ORF">BGZ65_001300</name>
</gene>
<dbReference type="SUPFAM" id="SSF54001">
    <property type="entry name" value="Cysteine proteinases"/>
    <property type="match status" value="1"/>
</dbReference>
<dbReference type="PANTHER" id="PTHR11786:SF0">
    <property type="entry name" value="ARYLAMINE N-ACETYLTRANSFERASE 4-RELATED"/>
    <property type="match status" value="1"/>
</dbReference>
<dbReference type="InterPro" id="IPR038765">
    <property type="entry name" value="Papain-like_cys_pep_sf"/>
</dbReference>
<sequence length="377" mass="43257">MPRAAPVGTREGSSPRLAGDGWDGKETLRMKRDICGEGEKVSGVHYGKQDKAERTTTTTITTTTTTTTMTATTMTETAIGQVEHFTREQIFGILSHINYPHKPDVLPEPTLENLRELQYRCVTSIPFETLSLRTTKSRGVDISLQGIYDRIVNQRRGGWCFSLNRLAYELLLAFGYKVQFVLARVCRSDHYGDPIVYGPLTHQASIVRFSDGAKYLFDIGYGNTFYYPIPLEEGGMVEYFGHKRRITKAVHNEAEPNLLGNPPEELWRVEEYMGQDRWMACYAFTEQQYYDIDCEMGNYFTSYSPKSSCFTKFLCLQGTPDGTYHLLINKQFKIRTSTGTQETIVFEKEQERLDVLEKYFGIVLTEEELKYHDQKIE</sequence>
<comment type="caution">
    <text evidence="3">The sequence shown here is derived from an EMBL/GenBank/DDBJ whole genome shotgun (WGS) entry which is preliminary data.</text>
</comment>
<evidence type="ECO:0000313" key="3">
    <source>
        <dbReference type="EMBL" id="KAG0003872.1"/>
    </source>
</evidence>
<dbReference type="OrthoDB" id="10260017at2759"/>
<protein>
    <submittedName>
        <fullName evidence="3">N-terminal acetyltransferase</fullName>
    </submittedName>
</protein>
<dbReference type="InterPro" id="IPR001447">
    <property type="entry name" value="Arylamine_N-AcTrfase"/>
</dbReference>
<evidence type="ECO:0000313" key="4">
    <source>
        <dbReference type="Proteomes" id="UP000749646"/>
    </source>
</evidence>
<accession>A0A9P6MJE3</accession>
<reference evidence="3" key="1">
    <citation type="journal article" date="2020" name="Fungal Divers.">
        <title>Resolving the Mortierellaceae phylogeny through synthesis of multi-gene phylogenetics and phylogenomics.</title>
        <authorList>
            <person name="Vandepol N."/>
            <person name="Liber J."/>
            <person name="Desiro A."/>
            <person name="Na H."/>
            <person name="Kennedy M."/>
            <person name="Barry K."/>
            <person name="Grigoriev I.V."/>
            <person name="Miller A.N."/>
            <person name="O'Donnell K."/>
            <person name="Stajich J.E."/>
            <person name="Bonito G."/>
        </authorList>
    </citation>
    <scope>NUCLEOTIDE SEQUENCE</scope>
    <source>
        <strain evidence="3">MES-2147</strain>
    </source>
</reference>
<dbReference type="Pfam" id="PF00797">
    <property type="entry name" value="Acetyltransf_2"/>
    <property type="match status" value="1"/>
</dbReference>
<proteinExistence type="inferred from homology"/>
<evidence type="ECO:0000256" key="2">
    <source>
        <dbReference type="SAM" id="MobiDB-lite"/>
    </source>
</evidence>
<dbReference type="PANTHER" id="PTHR11786">
    <property type="entry name" value="N-HYDROXYARYLAMINE O-ACETYLTRANSFERASE"/>
    <property type="match status" value="1"/>
</dbReference>